<dbReference type="Proteomes" id="UP000249363">
    <property type="component" value="Unassembled WGS sequence"/>
</dbReference>
<dbReference type="RefSeq" id="XP_040737196.1">
    <property type="nucleotide sequence ID" value="XM_040881527.1"/>
</dbReference>
<evidence type="ECO:0000313" key="3">
    <source>
        <dbReference type="Proteomes" id="UP000249363"/>
    </source>
</evidence>
<feature type="compositionally biased region" description="Basic and acidic residues" evidence="1">
    <location>
        <begin position="251"/>
        <end position="260"/>
    </location>
</feature>
<evidence type="ECO:0000256" key="1">
    <source>
        <dbReference type="SAM" id="MobiDB-lite"/>
    </source>
</evidence>
<proteinExistence type="predicted"/>
<keyword evidence="3" id="KW-1185">Reference proteome</keyword>
<organism evidence="2 3">
    <name type="scientific">Talaromyces amestolkiae</name>
    <dbReference type="NCBI Taxonomy" id="1196081"/>
    <lineage>
        <taxon>Eukaryota</taxon>
        <taxon>Fungi</taxon>
        <taxon>Dikarya</taxon>
        <taxon>Ascomycota</taxon>
        <taxon>Pezizomycotina</taxon>
        <taxon>Eurotiomycetes</taxon>
        <taxon>Eurotiomycetidae</taxon>
        <taxon>Eurotiales</taxon>
        <taxon>Trichocomaceae</taxon>
        <taxon>Talaromyces</taxon>
        <taxon>Talaromyces sect. Talaromyces</taxon>
    </lineage>
</organism>
<protein>
    <submittedName>
        <fullName evidence="2">Uncharacterized protein</fullName>
    </submittedName>
</protein>
<evidence type="ECO:0000313" key="2">
    <source>
        <dbReference type="EMBL" id="RAO72682.1"/>
    </source>
</evidence>
<dbReference type="GeneID" id="63797908"/>
<dbReference type="AlphaFoldDB" id="A0A364LA43"/>
<dbReference type="STRING" id="1196081.A0A364LA43"/>
<dbReference type="OrthoDB" id="5396681at2759"/>
<accession>A0A364LA43</accession>
<feature type="region of interest" description="Disordered" evidence="1">
    <location>
        <begin position="241"/>
        <end position="260"/>
    </location>
</feature>
<reference evidence="2 3" key="1">
    <citation type="journal article" date="2017" name="Biotechnol. Biofuels">
        <title>Differential beta-glucosidase expression as a function of carbon source availability in Talaromyces amestolkiae: a genomic and proteomic approach.</title>
        <authorList>
            <person name="de Eugenio L.I."/>
            <person name="Mendez-Liter J.A."/>
            <person name="Nieto-Dominguez M."/>
            <person name="Alonso L."/>
            <person name="Gil-Munoz J."/>
            <person name="Barriuso J."/>
            <person name="Prieto A."/>
            <person name="Martinez M.J."/>
        </authorList>
    </citation>
    <scope>NUCLEOTIDE SEQUENCE [LARGE SCALE GENOMIC DNA]</scope>
    <source>
        <strain evidence="2 3">CIB</strain>
    </source>
</reference>
<comment type="caution">
    <text evidence="2">The sequence shown here is derived from an EMBL/GenBank/DDBJ whole genome shotgun (WGS) entry which is preliminary data.</text>
</comment>
<sequence>MELEEGFIASPWKRINQFYPDGRLAYDTSVQQLMVVKETGYIFKYPEIKYIDEKTGAETWSIRQTGVYQRVGTPNTDKENVFILLHPRYSSPLQKALETTIVHGDSLPLTQSFGGDLSAIKKKNASPLELHLCILGIYIYNWRAYMKNEEELLIKTSYEALCIDITEDLPFNDLYESLSSLHNLEKRLAPLKSIFPATKRILQLLTKLNNTYTHPDKTRINERLETMEEMDCKARGHANPDFLDPAALQHDQSEEREHVQ</sequence>
<dbReference type="EMBL" id="MIKG01000020">
    <property type="protein sequence ID" value="RAO72682.1"/>
    <property type="molecule type" value="Genomic_DNA"/>
</dbReference>
<gene>
    <name evidence="2" type="ORF">BHQ10_008694</name>
</gene>
<name>A0A364LA43_TALAM</name>